<dbReference type="EMBL" id="AP004816">
    <property type="protein sequence ID" value="BAD19507.1"/>
    <property type="molecule type" value="Genomic_DNA"/>
</dbReference>
<dbReference type="EMBL" id="AP005608">
    <property type="protein sequence ID" value="BAD19918.1"/>
    <property type="molecule type" value="Genomic_DNA"/>
</dbReference>
<name>Q6K3V3_ORYSJ</name>
<reference evidence="3" key="3">
    <citation type="journal article" date="2005" name="Nature">
        <title>The map-based sequence of the rice genome.</title>
        <authorList>
            <consortium name="International rice genome sequencing project (IRGSP)"/>
            <person name="Matsumoto T."/>
            <person name="Wu J."/>
            <person name="Kanamori H."/>
            <person name="Katayose Y."/>
            <person name="Fujisawa M."/>
            <person name="Namiki N."/>
            <person name="Mizuno H."/>
            <person name="Yamamoto K."/>
            <person name="Antonio B.A."/>
            <person name="Baba T."/>
            <person name="Sakata K."/>
            <person name="Nagamura Y."/>
            <person name="Aoki H."/>
            <person name="Arikawa K."/>
            <person name="Arita K."/>
            <person name="Bito T."/>
            <person name="Chiden Y."/>
            <person name="Fujitsuka N."/>
            <person name="Fukunaka R."/>
            <person name="Hamada M."/>
            <person name="Harada C."/>
            <person name="Hayashi A."/>
            <person name="Hijishita S."/>
            <person name="Honda M."/>
            <person name="Hosokawa S."/>
            <person name="Ichikawa Y."/>
            <person name="Idonuma A."/>
            <person name="Iijima M."/>
            <person name="Ikeda M."/>
            <person name="Ikeno M."/>
            <person name="Ito K."/>
            <person name="Ito S."/>
            <person name="Ito T."/>
            <person name="Ito Y."/>
            <person name="Ito Y."/>
            <person name="Iwabuchi A."/>
            <person name="Kamiya K."/>
            <person name="Karasawa W."/>
            <person name="Kurita K."/>
            <person name="Katagiri S."/>
            <person name="Kikuta A."/>
            <person name="Kobayashi H."/>
            <person name="Kobayashi N."/>
            <person name="Machita K."/>
            <person name="Maehara T."/>
            <person name="Masukawa M."/>
            <person name="Mizubayashi T."/>
            <person name="Mukai Y."/>
            <person name="Nagasaki H."/>
            <person name="Nagata Y."/>
            <person name="Naito S."/>
            <person name="Nakashima M."/>
            <person name="Nakama Y."/>
            <person name="Nakamichi Y."/>
            <person name="Nakamura M."/>
            <person name="Meguro A."/>
            <person name="Negishi M."/>
            <person name="Ohta I."/>
            <person name="Ohta T."/>
            <person name="Okamoto M."/>
            <person name="Ono N."/>
            <person name="Saji S."/>
            <person name="Sakaguchi M."/>
            <person name="Sakai K."/>
            <person name="Shibata M."/>
            <person name="Shimokawa T."/>
            <person name="Song J."/>
            <person name="Takazaki Y."/>
            <person name="Terasawa K."/>
            <person name="Tsugane M."/>
            <person name="Tsuji K."/>
            <person name="Ueda S."/>
            <person name="Waki K."/>
            <person name="Yamagata H."/>
            <person name="Yamamoto M."/>
            <person name="Yamamoto S."/>
            <person name="Yamane H."/>
            <person name="Yoshiki S."/>
            <person name="Yoshihara R."/>
            <person name="Yukawa K."/>
            <person name="Zhong H."/>
            <person name="Yano M."/>
            <person name="Yuan Q."/>
            <person name="Ouyang S."/>
            <person name="Liu J."/>
            <person name="Jones K.M."/>
            <person name="Gansberger K."/>
            <person name="Moffat K."/>
            <person name="Hill J."/>
            <person name="Bera J."/>
            <person name="Fadrosh D."/>
            <person name="Jin S."/>
            <person name="Johri S."/>
            <person name="Kim M."/>
            <person name="Overton L."/>
            <person name="Reardon M."/>
            <person name="Tsitrin T."/>
            <person name="Vuong H."/>
            <person name="Weaver B."/>
            <person name="Ciecko A."/>
            <person name="Tallon L."/>
            <person name="Jackson J."/>
            <person name="Pai G."/>
            <person name="Aken S.V."/>
            <person name="Utterback T."/>
            <person name="Reidmuller S."/>
            <person name="Feldblyum T."/>
            <person name="Hsiao J."/>
            <person name="Zismann V."/>
            <person name="Iobst S."/>
            <person name="de Vazeille A.R."/>
            <person name="Buell C.R."/>
            <person name="Ying K."/>
            <person name="Li Y."/>
            <person name="Lu T."/>
            <person name="Huang Y."/>
            <person name="Zhao Q."/>
            <person name="Feng Q."/>
            <person name="Zhang L."/>
            <person name="Zhu J."/>
            <person name="Weng Q."/>
            <person name="Mu J."/>
            <person name="Lu Y."/>
            <person name="Fan D."/>
            <person name="Liu Y."/>
            <person name="Guan J."/>
            <person name="Zhang Y."/>
            <person name="Yu S."/>
            <person name="Liu X."/>
            <person name="Zhang Y."/>
            <person name="Hong G."/>
            <person name="Han B."/>
            <person name="Choisne N."/>
            <person name="Demange N."/>
            <person name="Orjeda G."/>
            <person name="Samain S."/>
            <person name="Cattolico L."/>
            <person name="Pelletier E."/>
            <person name="Couloux A."/>
            <person name="Segurens B."/>
            <person name="Wincker P."/>
            <person name="D'Hont A."/>
            <person name="Scarpelli C."/>
            <person name="Weissenbach J."/>
            <person name="Salanoubat M."/>
            <person name="Quetier F."/>
            <person name="Yu Y."/>
            <person name="Kim H.R."/>
            <person name="Rambo T."/>
            <person name="Currie J."/>
            <person name="Collura K."/>
            <person name="Luo M."/>
            <person name="Yang T."/>
            <person name="Ammiraju J.S.S."/>
            <person name="Engler F."/>
            <person name="Soderlund C."/>
            <person name="Wing R.A."/>
            <person name="Palmer L.E."/>
            <person name="de la Bastide M."/>
            <person name="Spiegel L."/>
            <person name="Nascimento L."/>
            <person name="Zutavern T."/>
            <person name="O'Shaughnessy A."/>
            <person name="Dike S."/>
            <person name="Dedhia N."/>
            <person name="Preston R."/>
            <person name="Balija V."/>
            <person name="McCombie W.R."/>
            <person name="Chow T."/>
            <person name="Chen H."/>
            <person name="Chung M."/>
            <person name="Chen C."/>
            <person name="Shaw J."/>
            <person name="Wu H."/>
            <person name="Hsiao K."/>
            <person name="Chao Y."/>
            <person name="Chu M."/>
            <person name="Cheng C."/>
            <person name="Hour A."/>
            <person name="Lee P."/>
            <person name="Lin S."/>
            <person name="Lin Y."/>
            <person name="Liou J."/>
            <person name="Liu S."/>
            <person name="Hsing Y."/>
            <person name="Raghuvanshi S."/>
            <person name="Mohanty A."/>
            <person name="Bharti A.K."/>
            <person name="Gaur A."/>
            <person name="Gupta V."/>
            <person name="Kumar D."/>
            <person name="Ravi V."/>
            <person name="Vij S."/>
            <person name="Kapur A."/>
            <person name="Khurana P."/>
            <person name="Khurana P."/>
            <person name="Khurana J.P."/>
            <person name="Tyagi A.K."/>
            <person name="Gaikwad K."/>
            <person name="Singh A."/>
            <person name="Dalal V."/>
            <person name="Srivastava S."/>
            <person name="Dixit A."/>
            <person name="Pal A.K."/>
            <person name="Ghazi I.A."/>
            <person name="Yadav M."/>
            <person name="Pandit A."/>
            <person name="Bhargava A."/>
            <person name="Sureshbabu K."/>
            <person name="Batra K."/>
            <person name="Sharma T.R."/>
            <person name="Mohapatra T."/>
            <person name="Singh N.K."/>
            <person name="Messing J."/>
            <person name="Nelson A.B."/>
            <person name="Fuks G."/>
            <person name="Kavchok S."/>
            <person name="Keizer G."/>
            <person name="Linton E."/>
            <person name="Llaca V."/>
            <person name="Song R."/>
            <person name="Tanyolac B."/>
            <person name="Young S."/>
            <person name="Ho-Il K."/>
            <person name="Hahn J.H."/>
            <person name="Sangsakoo G."/>
            <person name="Vanavichit A."/>
            <person name="de Mattos Luiz.A.T."/>
            <person name="Zimmer P.D."/>
            <person name="Malone G."/>
            <person name="Dellagostin O."/>
            <person name="de Oliveira A.C."/>
            <person name="Bevan M."/>
            <person name="Bancroft I."/>
            <person name="Minx P."/>
            <person name="Cordum H."/>
            <person name="Wilson R."/>
            <person name="Cheng Z."/>
            <person name="Jin W."/>
            <person name="Jiang J."/>
            <person name="Leong S.A."/>
            <person name="Iwama H."/>
            <person name="Gojobori T."/>
            <person name="Itoh T."/>
            <person name="Niimura Y."/>
            <person name="Fujii Y."/>
            <person name="Habara T."/>
            <person name="Sakai H."/>
            <person name="Sato Y."/>
            <person name="Wilson G."/>
            <person name="Kumar K."/>
            <person name="McCouch S."/>
            <person name="Juretic N."/>
            <person name="Hoen D."/>
            <person name="Wright S."/>
            <person name="Bruskiewich R."/>
            <person name="Bureau T."/>
            <person name="Miyao A."/>
            <person name="Hirochika H."/>
            <person name="Nishikawa T."/>
            <person name="Kadowaki K."/>
            <person name="Sugiura M."/>
            <person name="Burr B."/>
            <person name="Sasaki T."/>
        </authorList>
    </citation>
    <scope>NUCLEOTIDE SEQUENCE [LARGE SCALE GENOMIC DNA]</scope>
    <source>
        <strain evidence="3">cv. Nipponbare</strain>
    </source>
</reference>
<evidence type="ECO:0000313" key="2">
    <source>
        <dbReference type="EMBL" id="BAD19918.1"/>
    </source>
</evidence>
<gene>
    <name evidence="2" type="ORF">OSJNBa0008C07.8</name>
    <name evidence="1" type="ORF">P0533E11.50</name>
</gene>
<protein>
    <submittedName>
        <fullName evidence="2">Uncharacterized protein</fullName>
    </submittedName>
</protein>
<reference evidence="2" key="2">
    <citation type="submission" date="2002-08" db="EMBL/GenBank/DDBJ databases">
        <title>Oryza sativa nipponbare(GA3) genomic DNA, chromosome 2, BAC clone:OSJNBa0008C07.</title>
        <authorList>
            <person name="Sasaki T."/>
            <person name="Matsumoto T."/>
            <person name="Katayose Y."/>
        </authorList>
    </citation>
    <scope>NUCLEOTIDE SEQUENCE</scope>
</reference>
<sequence length="66" mass="7350">MVSAIGNVINILQPSLGNHLKRPRGKGASTATLGIIHVRANPRLMHVREMRRSNLAYMAAYHHTHI</sequence>
<proteinExistence type="predicted"/>
<evidence type="ECO:0000313" key="3">
    <source>
        <dbReference type="Proteomes" id="UP000000763"/>
    </source>
</evidence>
<reference evidence="3" key="4">
    <citation type="journal article" date="2008" name="Nucleic Acids Res.">
        <title>The rice annotation project database (RAP-DB): 2008 update.</title>
        <authorList>
            <consortium name="The rice annotation project (RAP)"/>
        </authorList>
    </citation>
    <scope>GENOME REANNOTATION</scope>
    <source>
        <strain evidence="3">cv. Nipponbare</strain>
    </source>
</reference>
<organism evidence="2 3">
    <name type="scientific">Oryza sativa subsp. japonica</name>
    <name type="common">Rice</name>
    <dbReference type="NCBI Taxonomy" id="39947"/>
    <lineage>
        <taxon>Eukaryota</taxon>
        <taxon>Viridiplantae</taxon>
        <taxon>Streptophyta</taxon>
        <taxon>Embryophyta</taxon>
        <taxon>Tracheophyta</taxon>
        <taxon>Spermatophyta</taxon>
        <taxon>Magnoliopsida</taxon>
        <taxon>Liliopsida</taxon>
        <taxon>Poales</taxon>
        <taxon>Poaceae</taxon>
        <taxon>BOP clade</taxon>
        <taxon>Oryzoideae</taxon>
        <taxon>Oryzeae</taxon>
        <taxon>Oryzinae</taxon>
        <taxon>Oryza</taxon>
        <taxon>Oryza sativa</taxon>
    </lineage>
</organism>
<evidence type="ECO:0000313" key="1">
    <source>
        <dbReference type="EMBL" id="BAD19507.1"/>
    </source>
</evidence>
<accession>Q6K3V3</accession>
<reference evidence="1" key="1">
    <citation type="submission" date="2002-03" db="EMBL/GenBank/DDBJ databases">
        <title>Oryza sativa nipponbare(GA3) genomic DNA, chromosome 2, PAC clone:P0533E11.</title>
        <authorList>
            <person name="Sasaki T."/>
            <person name="Matsumoto T."/>
            <person name="Yamamoto K."/>
        </authorList>
    </citation>
    <scope>NUCLEOTIDE SEQUENCE</scope>
</reference>
<dbReference type="AlphaFoldDB" id="Q6K3V3"/>
<dbReference type="Proteomes" id="UP000000763">
    <property type="component" value="Chromosome 2"/>
</dbReference>